<feature type="domain" description="UBC core" evidence="3">
    <location>
        <begin position="104"/>
        <end position="261"/>
    </location>
</feature>
<evidence type="ECO:0000313" key="4">
    <source>
        <dbReference type="EMBL" id="KAF8387656.1"/>
    </source>
</evidence>
<protein>
    <recommendedName>
        <fullName evidence="3">UBC core domain-containing protein</fullName>
    </recommendedName>
</protein>
<dbReference type="PANTHER" id="PTHR46116">
    <property type="entry name" value="(E3-INDEPENDENT) E2 UBIQUITIN-CONJUGATING ENZYME"/>
    <property type="match status" value="1"/>
</dbReference>
<dbReference type="InterPro" id="IPR000608">
    <property type="entry name" value="UBC"/>
</dbReference>
<feature type="domain" description="UBC core" evidence="3">
    <location>
        <begin position="409"/>
        <end position="569"/>
    </location>
</feature>
<name>A0A834YIH2_TETSI</name>
<gene>
    <name evidence="4" type="ORF">HHK36_026310</name>
</gene>
<evidence type="ECO:0000256" key="2">
    <source>
        <dbReference type="ARBA" id="ARBA00022786"/>
    </source>
</evidence>
<dbReference type="SUPFAM" id="SSF54495">
    <property type="entry name" value="UBC-like"/>
    <property type="match status" value="2"/>
</dbReference>
<dbReference type="GO" id="GO:0061631">
    <property type="term" value="F:ubiquitin conjugating enzyme activity"/>
    <property type="evidence" value="ECO:0007669"/>
    <property type="project" value="TreeGrafter"/>
</dbReference>
<dbReference type="OMA" id="QWIPEES"/>
<evidence type="ECO:0000259" key="3">
    <source>
        <dbReference type="PROSITE" id="PS50127"/>
    </source>
</evidence>
<dbReference type="PROSITE" id="PS50127">
    <property type="entry name" value="UBC_2"/>
    <property type="match status" value="2"/>
</dbReference>
<reference evidence="4 5" key="1">
    <citation type="submission" date="2020-04" db="EMBL/GenBank/DDBJ databases">
        <title>Plant Genome Project.</title>
        <authorList>
            <person name="Zhang R.-G."/>
        </authorList>
    </citation>
    <scope>NUCLEOTIDE SEQUENCE [LARGE SCALE GENOMIC DNA]</scope>
    <source>
        <strain evidence="4">YNK0</strain>
        <tissue evidence="4">Leaf</tissue>
    </source>
</reference>
<keyword evidence="5" id="KW-1185">Reference proteome</keyword>
<dbReference type="InterPro" id="IPR016135">
    <property type="entry name" value="UBQ-conjugating_enzyme/RWD"/>
</dbReference>
<dbReference type="Pfam" id="PF00179">
    <property type="entry name" value="UQ_con"/>
    <property type="match status" value="2"/>
</dbReference>
<dbReference type="PANTHER" id="PTHR46116:SF19">
    <property type="entry name" value="UBIQUITIN-CONJUGATING ENZYME FAMILY PROTEIN"/>
    <property type="match status" value="1"/>
</dbReference>
<dbReference type="EMBL" id="JABCRI010000020">
    <property type="protein sequence ID" value="KAF8387656.1"/>
    <property type="molecule type" value="Genomic_DNA"/>
</dbReference>
<dbReference type="AlphaFoldDB" id="A0A834YIH2"/>
<sequence length="713" mass="82536">MSFTNLLDVDNTQFKSKYLSRSRRYYTDIIDMDETQFQSEDLSERCSNKPEGEIEETGEIQEIEDEVAMKFRLFRKFDIVKDPPSDHYYIQQQRLTRKRDIGSNVSTKIITEWKIMEENLPSSILVRAYEGRLDLMRAVIVGPDYTPYRHGLFFFDILFPSNYPARPPKVYYHSHGLRLNPNLYADDTVCSGFLDTWNGKVREQWIPEESTTLQLLVSIQAQVLNEEPYFNHHSLPWWRSREKKSLNYSKDAFILSCQTILCTLRAPPQNFEDFVVGHFRKQAHPILMNCKGYMESRTADMGKIFLELVEAFEVNGAYCKHHLYQVKKEEKPPKEITKDGFIMRILSKLMNMFIDLLVSSRMQNREIEETKDESEKLKEFKQFDVVTDDSDHYYYVKSNSSGKKDGVSNVAKKIMKEWKILEKNLPDSIYVRAYEGRIDLLRALIVGAAGTPYHDGLFFFDFRFPSDYPTQPPEVYYRGYGLRLNPNLYANGRVCLSLLNTWAGRKNERWNPSESTILQVLVSIQALVLNEKPYYNEPGHGIWPGRPYWEKQSSAYSEDVFLLSCRTMLYVLRKPPKHFGDFVVAHFRDRAQVILLACKAYMNGHVKVGGRRECGSFSSSSSSVSVVSNKFKGLMLNLYPELIAAFTRNGASVGHFIEQVNEKKIADRNHGETKKGITIAFQTRTKMAVDKLKEILGLKKVGNNSSGKIKKNS</sequence>
<keyword evidence="2" id="KW-0833">Ubl conjugation pathway</keyword>
<dbReference type="OrthoDB" id="47801at2759"/>
<dbReference type="SMART" id="SM00212">
    <property type="entry name" value="UBCc"/>
    <property type="match status" value="2"/>
</dbReference>
<accession>A0A834YIH2</accession>
<comment type="caution">
    <text evidence="4">The sequence shown here is derived from an EMBL/GenBank/DDBJ whole genome shotgun (WGS) entry which is preliminary data.</text>
</comment>
<evidence type="ECO:0000256" key="1">
    <source>
        <dbReference type="ARBA" id="ARBA00022679"/>
    </source>
</evidence>
<dbReference type="Gene3D" id="3.10.110.10">
    <property type="entry name" value="Ubiquitin Conjugating Enzyme"/>
    <property type="match status" value="2"/>
</dbReference>
<dbReference type="FunFam" id="3.10.110.10:FF:000133">
    <property type="entry name" value="Putative ubiquitin-conjugating enzyme E2 38"/>
    <property type="match status" value="1"/>
</dbReference>
<dbReference type="Proteomes" id="UP000655225">
    <property type="component" value="Unassembled WGS sequence"/>
</dbReference>
<dbReference type="CDD" id="cd23837">
    <property type="entry name" value="UBCc_UBE2O"/>
    <property type="match status" value="2"/>
</dbReference>
<proteinExistence type="predicted"/>
<organism evidence="4 5">
    <name type="scientific">Tetracentron sinense</name>
    <name type="common">Spur-leaf</name>
    <dbReference type="NCBI Taxonomy" id="13715"/>
    <lineage>
        <taxon>Eukaryota</taxon>
        <taxon>Viridiplantae</taxon>
        <taxon>Streptophyta</taxon>
        <taxon>Embryophyta</taxon>
        <taxon>Tracheophyta</taxon>
        <taxon>Spermatophyta</taxon>
        <taxon>Magnoliopsida</taxon>
        <taxon>Trochodendrales</taxon>
        <taxon>Trochodendraceae</taxon>
        <taxon>Tetracentron</taxon>
    </lineage>
</organism>
<keyword evidence="1" id="KW-0808">Transferase</keyword>
<evidence type="ECO:0000313" key="5">
    <source>
        <dbReference type="Proteomes" id="UP000655225"/>
    </source>
</evidence>